<accession>A0ABD5UGQ2</accession>
<comment type="caution">
    <text evidence="1">The sequence shown here is derived from an EMBL/GenBank/DDBJ whole genome shotgun (WGS) entry which is preliminary data.</text>
</comment>
<dbReference type="AlphaFoldDB" id="A0ABD5UGQ2"/>
<sequence>MSEKPFPDARFSTPEGELASADLFDISHDPELLHDYIQSLKQHSESTDDGSAVSIYRKVSIFQQSMQYLEEFALYFTGYAQRRESFIQTLLTGYGHSFYDHIEQGKTDTYLVEHDVEQNYTEVINRIFGYSQVDTFQRDDDEDYTGSIAGEEEEVKDEKLAELIDVSVKSIKRRISKCANFYIRFSDIYNAVKHGTRVVPLPENEFRITLETADGEETIEPVEDYAMFLCKDELQQPYAVYHPIDVLSNHALSIVELIHEMFVPMKQVSEAQIHGEDKFRTASFESAEGSGNTLSYATIWNRSSAFVLPADQAANYESAARSRDIAVNITQDGSTTEVRTELDDQPSDEYPVMTSLVVSGTSGLKPDYLLNFSGTIHFETLDVKQHWDLLKADERMRSGRYELNFVDDRSGDVVISDTLEEPLFPDLPELLSDEISLLLFRLQMAAERRIPVPVKLNEEQEEILEGKVGESLNSGGAETILSQLEDVDSSRYLNLFFVWVDEDGDVSELEHVTTQEDGSIRVMCYEGSEDRDSGEGPDSDQGEQMELSQVDTFEIGLSDLSKTEFVEFARREDTTVTDLLSQTSPVLPDSDFSPDQLLRVEPTQTSSDLWQTTESLYVYLPRSASPSE</sequence>
<dbReference type="RefSeq" id="WP_304450066.1">
    <property type="nucleotide sequence ID" value="NZ_JARRAH010000005.1"/>
</dbReference>
<evidence type="ECO:0000313" key="1">
    <source>
        <dbReference type="EMBL" id="MFC6838377.1"/>
    </source>
</evidence>
<dbReference type="Proteomes" id="UP001596406">
    <property type="component" value="Unassembled WGS sequence"/>
</dbReference>
<organism evidence="1 2">
    <name type="scientific">Halomarina ordinaria</name>
    <dbReference type="NCBI Taxonomy" id="3033939"/>
    <lineage>
        <taxon>Archaea</taxon>
        <taxon>Methanobacteriati</taxon>
        <taxon>Methanobacteriota</taxon>
        <taxon>Stenosarchaea group</taxon>
        <taxon>Halobacteria</taxon>
        <taxon>Halobacteriales</taxon>
        <taxon>Natronomonadaceae</taxon>
        <taxon>Halomarina</taxon>
    </lineage>
</organism>
<proteinExistence type="predicted"/>
<dbReference type="EMBL" id="JBHSXM010000005">
    <property type="protein sequence ID" value="MFC6838377.1"/>
    <property type="molecule type" value="Genomic_DNA"/>
</dbReference>
<reference evidence="1 2" key="1">
    <citation type="journal article" date="2019" name="Int. J. Syst. Evol. Microbiol.">
        <title>The Global Catalogue of Microorganisms (GCM) 10K type strain sequencing project: providing services to taxonomists for standard genome sequencing and annotation.</title>
        <authorList>
            <consortium name="The Broad Institute Genomics Platform"/>
            <consortium name="The Broad Institute Genome Sequencing Center for Infectious Disease"/>
            <person name="Wu L."/>
            <person name="Ma J."/>
        </authorList>
    </citation>
    <scope>NUCLEOTIDE SEQUENCE [LARGE SCALE GENOMIC DNA]</scope>
    <source>
        <strain evidence="1 2">PSRA2</strain>
    </source>
</reference>
<keyword evidence="2" id="KW-1185">Reference proteome</keyword>
<gene>
    <name evidence="1" type="ORF">ACFQHK_17995</name>
</gene>
<protein>
    <submittedName>
        <fullName evidence="1">Uncharacterized protein</fullName>
    </submittedName>
</protein>
<evidence type="ECO:0000313" key="2">
    <source>
        <dbReference type="Proteomes" id="UP001596406"/>
    </source>
</evidence>
<name>A0ABD5UGQ2_9EURY</name>